<feature type="compositionally biased region" description="Basic residues" evidence="1">
    <location>
        <begin position="107"/>
        <end position="123"/>
    </location>
</feature>
<feature type="region of interest" description="Disordered" evidence="1">
    <location>
        <begin position="1"/>
        <end position="28"/>
    </location>
</feature>
<evidence type="ECO:0000256" key="1">
    <source>
        <dbReference type="SAM" id="MobiDB-lite"/>
    </source>
</evidence>
<accession>A0A7J7W385</accession>
<feature type="compositionally biased region" description="Pro residues" evidence="1">
    <location>
        <begin position="1"/>
        <end position="10"/>
    </location>
</feature>
<comment type="caution">
    <text evidence="3">The sequence shown here is derived from an EMBL/GenBank/DDBJ whole genome shotgun (WGS) entry which is preliminary data.</text>
</comment>
<gene>
    <name evidence="3" type="ORF">mPipKuh1_008192</name>
</gene>
<name>A0A7J7W385_PIPKU</name>
<organism evidence="3 4">
    <name type="scientific">Pipistrellus kuhlii</name>
    <name type="common">Kuhl's pipistrelle</name>
    <dbReference type="NCBI Taxonomy" id="59472"/>
    <lineage>
        <taxon>Eukaryota</taxon>
        <taxon>Metazoa</taxon>
        <taxon>Chordata</taxon>
        <taxon>Craniata</taxon>
        <taxon>Vertebrata</taxon>
        <taxon>Euteleostomi</taxon>
        <taxon>Mammalia</taxon>
        <taxon>Eutheria</taxon>
        <taxon>Laurasiatheria</taxon>
        <taxon>Chiroptera</taxon>
        <taxon>Yangochiroptera</taxon>
        <taxon>Vespertilionidae</taxon>
        <taxon>Pipistrellus</taxon>
    </lineage>
</organism>
<dbReference type="EMBL" id="JACAGB010000012">
    <property type="protein sequence ID" value="KAF6331889.1"/>
    <property type="molecule type" value="Genomic_DNA"/>
</dbReference>
<keyword evidence="2" id="KW-1133">Transmembrane helix</keyword>
<dbReference type="Proteomes" id="UP000558488">
    <property type="component" value="Unassembled WGS sequence"/>
</dbReference>
<evidence type="ECO:0000313" key="3">
    <source>
        <dbReference type="EMBL" id="KAF6331889.1"/>
    </source>
</evidence>
<feature type="transmembrane region" description="Helical" evidence="2">
    <location>
        <begin position="257"/>
        <end position="274"/>
    </location>
</feature>
<feature type="compositionally biased region" description="Low complexity" evidence="1">
    <location>
        <begin position="172"/>
        <end position="184"/>
    </location>
</feature>
<feature type="compositionally biased region" description="Acidic residues" evidence="1">
    <location>
        <begin position="205"/>
        <end position="216"/>
    </location>
</feature>
<keyword evidence="4" id="KW-1185">Reference proteome</keyword>
<feature type="region of interest" description="Disordered" evidence="1">
    <location>
        <begin position="163"/>
        <end position="216"/>
    </location>
</feature>
<proteinExistence type="predicted"/>
<dbReference type="AlphaFoldDB" id="A0A7J7W385"/>
<feature type="compositionally biased region" description="Basic and acidic residues" evidence="1">
    <location>
        <begin position="17"/>
        <end position="28"/>
    </location>
</feature>
<reference evidence="3 4" key="1">
    <citation type="journal article" date="2020" name="Nature">
        <title>Six reference-quality genomes reveal evolution of bat adaptations.</title>
        <authorList>
            <person name="Jebb D."/>
            <person name="Huang Z."/>
            <person name="Pippel M."/>
            <person name="Hughes G.M."/>
            <person name="Lavrichenko K."/>
            <person name="Devanna P."/>
            <person name="Winkler S."/>
            <person name="Jermiin L.S."/>
            <person name="Skirmuntt E.C."/>
            <person name="Katzourakis A."/>
            <person name="Burkitt-Gray L."/>
            <person name="Ray D.A."/>
            <person name="Sullivan K.A.M."/>
            <person name="Roscito J.G."/>
            <person name="Kirilenko B.M."/>
            <person name="Davalos L.M."/>
            <person name="Corthals A.P."/>
            <person name="Power M.L."/>
            <person name="Jones G."/>
            <person name="Ransome R.D."/>
            <person name="Dechmann D.K.N."/>
            <person name="Locatelli A.G."/>
            <person name="Puechmaille S.J."/>
            <person name="Fedrigo O."/>
            <person name="Jarvis E.D."/>
            <person name="Hiller M."/>
            <person name="Vernes S.C."/>
            <person name="Myers E.W."/>
            <person name="Teeling E.C."/>
        </authorList>
    </citation>
    <scope>NUCLEOTIDE SEQUENCE [LARGE SCALE GENOMIC DNA]</scope>
    <source>
        <strain evidence="3">MPipKuh1</strain>
        <tissue evidence="3">Flight muscle</tissue>
    </source>
</reference>
<evidence type="ECO:0000256" key="2">
    <source>
        <dbReference type="SAM" id="Phobius"/>
    </source>
</evidence>
<feature type="transmembrane region" description="Helical" evidence="2">
    <location>
        <begin position="281"/>
        <end position="308"/>
    </location>
</feature>
<feature type="region of interest" description="Disordered" evidence="1">
    <location>
        <begin position="69"/>
        <end position="128"/>
    </location>
</feature>
<keyword evidence="2" id="KW-0472">Membrane</keyword>
<protein>
    <submittedName>
        <fullName evidence="3">Uncharacterized protein</fullName>
    </submittedName>
</protein>
<keyword evidence="2" id="KW-0812">Transmembrane</keyword>
<feature type="compositionally biased region" description="Low complexity" evidence="1">
    <location>
        <begin position="193"/>
        <end position="204"/>
    </location>
</feature>
<evidence type="ECO:0000313" key="4">
    <source>
        <dbReference type="Proteomes" id="UP000558488"/>
    </source>
</evidence>
<sequence length="315" mass="34999">MFFQTLPPPRVSRSQGRGRDLKRGNEDSTFRHAHHWIRTQSRRRLWPFAQREPESSTQIKMEQQRVQEDPFAMSKSEGPVSHTTEGQDRPEVRVATWASGEPGPVGGRRRTPPPKLPRLHKLPTSKLLSPNTQMPIFNYDLKCSAPVNNTWQEDLEPNEAELKAPAQEAEVAPPDAELEASPPAELLPPPAASPAAAVEPGLAPEETEAPPPLDEEPSLEPMLVLASEEVLPEEGPAQGPMLEYAHPATGAKLGSPSLFEIFLFFSVFILLLICSPRRESIFHLLIFIISGFWGVFAFIIFFILLSFISPLDNPA</sequence>